<dbReference type="AlphaFoldDB" id="A0A2G5TRR5"/>
<dbReference type="SMART" id="SM00256">
    <property type="entry name" value="FBOX"/>
    <property type="match status" value="1"/>
</dbReference>
<dbReference type="InterPro" id="IPR040161">
    <property type="entry name" value="FB224"/>
</dbReference>
<dbReference type="InterPro" id="IPR002900">
    <property type="entry name" value="DUF38/FTH_CAE_spp"/>
</dbReference>
<dbReference type="InterPro" id="IPR036047">
    <property type="entry name" value="F-box-like_dom_sf"/>
</dbReference>
<dbReference type="SUPFAM" id="SSF81383">
    <property type="entry name" value="F-box domain"/>
    <property type="match status" value="1"/>
</dbReference>
<protein>
    <recommendedName>
        <fullName evidence="1">F-box domain-containing protein</fullName>
    </recommendedName>
</protein>
<dbReference type="CDD" id="cd22150">
    <property type="entry name" value="F-box_CeFBXA-like"/>
    <property type="match status" value="1"/>
</dbReference>
<dbReference type="Pfam" id="PF01827">
    <property type="entry name" value="FTH"/>
    <property type="match status" value="1"/>
</dbReference>
<gene>
    <name evidence="2" type="primary">Cnig_chr_V.g21388</name>
    <name evidence="2" type="ORF">B9Z55_021388</name>
</gene>
<dbReference type="GO" id="GO:0045087">
    <property type="term" value="P:innate immune response"/>
    <property type="evidence" value="ECO:0007669"/>
    <property type="project" value="TreeGrafter"/>
</dbReference>
<sequence>MTSLSEMPELVMENIIGFLDFRSVLNLRQVCRDFSNFIDDLKDSNLPDSKFKKLKLTVKKEKKLEFKIEYFDGSIDIIEYMENSRRYKEKITNLENVNYLDVAIQNDLKWILKFQRGNSVLFRFDSDIYNFHMQPGDEQFYQDVIEKLSNTTNQKIKTKALHIRARQNSEFTTIIEMFDPKYLEELNFYPICLVFETDQISKTEQWKMAQEFGCGQYFSDKHIKDLAHFSRSSILTECVSAEDVIYLKDCFVKSPTFEYCYLEMNETDATRELLELWGSDVSETEDDGEWYFRMMHSDILVVSVEKEGTWPYPFYINLYQFPFHLVRLAPGFPTISSKTPFYTTASRI</sequence>
<accession>A0A2G5TRR5</accession>
<dbReference type="PANTHER" id="PTHR23015">
    <property type="entry name" value="UNCHARACTERIZED C.ELEGANS PROTEIN"/>
    <property type="match status" value="1"/>
</dbReference>
<reference evidence="3" key="1">
    <citation type="submission" date="2017-10" db="EMBL/GenBank/DDBJ databases">
        <title>Rapid genome shrinkage in a self-fertile nematode reveals novel sperm competition proteins.</title>
        <authorList>
            <person name="Yin D."/>
            <person name="Schwarz E.M."/>
            <person name="Thomas C.G."/>
            <person name="Felde R.L."/>
            <person name="Korf I.F."/>
            <person name="Cutter A.D."/>
            <person name="Schartner C.M."/>
            <person name="Ralston E.J."/>
            <person name="Meyer B.J."/>
            <person name="Haag E.S."/>
        </authorList>
    </citation>
    <scope>NUCLEOTIDE SEQUENCE [LARGE SCALE GENOMIC DNA]</scope>
    <source>
        <strain evidence="3">JU1422</strain>
    </source>
</reference>
<feature type="domain" description="F-box" evidence="1">
    <location>
        <begin position="1"/>
        <end position="54"/>
    </location>
</feature>
<dbReference type="EMBL" id="PDUG01000005">
    <property type="protein sequence ID" value="PIC29999.1"/>
    <property type="molecule type" value="Genomic_DNA"/>
</dbReference>
<dbReference type="InterPro" id="IPR001810">
    <property type="entry name" value="F-box_dom"/>
</dbReference>
<keyword evidence="3" id="KW-1185">Reference proteome</keyword>
<dbReference type="Proteomes" id="UP000230233">
    <property type="component" value="Chromosome V"/>
</dbReference>
<evidence type="ECO:0000313" key="2">
    <source>
        <dbReference type="EMBL" id="PIC29999.1"/>
    </source>
</evidence>
<organism evidence="2 3">
    <name type="scientific">Caenorhabditis nigoni</name>
    <dbReference type="NCBI Taxonomy" id="1611254"/>
    <lineage>
        <taxon>Eukaryota</taxon>
        <taxon>Metazoa</taxon>
        <taxon>Ecdysozoa</taxon>
        <taxon>Nematoda</taxon>
        <taxon>Chromadorea</taxon>
        <taxon>Rhabditida</taxon>
        <taxon>Rhabditina</taxon>
        <taxon>Rhabditomorpha</taxon>
        <taxon>Rhabditoidea</taxon>
        <taxon>Rhabditidae</taxon>
        <taxon>Peloderinae</taxon>
        <taxon>Caenorhabditis</taxon>
    </lineage>
</organism>
<dbReference type="PROSITE" id="PS50181">
    <property type="entry name" value="FBOX"/>
    <property type="match status" value="1"/>
</dbReference>
<dbReference type="Pfam" id="PF00646">
    <property type="entry name" value="F-box"/>
    <property type="match status" value="1"/>
</dbReference>
<proteinExistence type="predicted"/>
<dbReference type="OrthoDB" id="5902287at2759"/>
<comment type="caution">
    <text evidence="2">The sequence shown here is derived from an EMBL/GenBank/DDBJ whole genome shotgun (WGS) entry which is preliminary data.</text>
</comment>
<dbReference type="PANTHER" id="PTHR23015:SF4">
    <property type="entry name" value="DUF38 DOMAIN-CONTAINING PROTEIN-RELATED"/>
    <property type="match status" value="1"/>
</dbReference>
<evidence type="ECO:0000259" key="1">
    <source>
        <dbReference type="PROSITE" id="PS50181"/>
    </source>
</evidence>
<evidence type="ECO:0000313" key="3">
    <source>
        <dbReference type="Proteomes" id="UP000230233"/>
    </source>
</evidence>
<name>A0A2G5TRR5_9PELO</name>